<dbReference type="EC" id="2.7.13.3" evidence="2"/>
<dbReference type="Gene3D" id="3.30.565.10">
    <property type="entry name" value="Histidine kinase-like ATPase, C-terminal domain"/>
    <property type="match status" value="1"/>
</dbReference>
<organism evidence="8 9">
    <name type="scientific">Pseudomonas putida</name>
    <name type="common">Arthrobacter siderocapsulatus</name>
    <dbReference type="NCBI Taxonomy" id="303"/>
    <lineage>
        <taxon>Bacteria</taxon>
        <taxon>Pseudomonadati</taxon>
        <taxon>Pseudomonadota</taxon>
        <taxon>Gammaproteobacteria</taxon>
        <taxon>Pseudomonadales</taxon>
        <taxon>Pseudomonadaceae</taxon>
        <taxon>Pseudomonas</taxon>
    </lineage>
</organism>
<dbReference type="InterPro" id="IPR003594">
    <property type="entry name" value="HATPase_dom"/>
</dbReference>
<feature type="domain" description="Histidine kinase" evidence="5">
    <location>
        <begin position="299"/>
        <end position="523"/>
    </location>
</feature>
<feature type="modified residue" description="4-aspartylphosphate" evidence="4">
    <location>
        <position position="594"/>
    </location>
</feature>
<dbReference type="PROSITE" id="PS50110">
    <property type="entry name" value="RESPONSE_REGULATORY"/>
    <property type="match status" value="1"/>
</dbReference>
<evidence type="ECO:0000313" key="8">
    <source>
        <dbReference type="EMBL" id="QHG64775.1"/>
    </source>
</evidence>
<dbReference type="InterPro" id="IPR036097">
    <property type="entry name" value="HisK_dim/P_sf"/>
</dbReference>
<dbReference type="SMART" id="SM00091">
    <property type="entry name" value="PAS"/>
    <property type="match status" value="1"/>
</dbReference>
<dbReference type="InterPro" id="IPR035965">
    <property type="entry name" value="PAS-like_dom_sf"/>
</dbReference>
<dbReference type="GO" id="GO:0000155">
    <property type="term" value="F:phosphorelay sensor kinase activity"/>
    <property type="evidence" value="ECO:0007669"/>
    <property type="project" value="InterPro"/>
</dbReference>
<dbReference type="Pfam" id="PF02518">
    <property type="entry name" value="HATPase_c"/>
    <property type="match status" value="1"/>
</dbReference>
<dbReference type="InterPro" id="IPR005467">
    <property type="entry name" value="His_kinase_dom"/>
</dbReference>
<gene>
    <name evidence="8" type="ORF">C2H86_10255</name>
</gene>
<keyword evidence="3 4" id="KW-0597">Phosphoprotein</keyword>
<dbReference type="Gene3D" id="3.40.50.2300">
    <property type="match status" value="1"/>
</dbReference>
<dbReference type="CDD" id="cd00082">
    <property type="entry name" value="HisKA"/>
    <property type="match status" value="1"/>
</dbReference>
<dbReference type="Gene3D" id="1.10.287.130">
    <property type="match status" value="1"/>
</dbReference>
<accession>A0A6I6XXP7</accession>
<dbReference type="AlphaFoldDB" id="A0A6I6XXP7"/>
<evidence type="ECO:0000259" key="7">
    <source>
        <dbReference type="PROSITE" id="PS50112"/>
    </source>
</evidence>
<dbReference type="InterPro" id="IPR011006">
    <property type="entry name" value="CheY-like_superfamily"/>
</dbReference>
<feature type="domain" description="Response regulatory" evidence="6">
    <location>
        <begin position="544"/>
        <end position="660"/>
    </location>
</feature>
<dbReference type="Proteomes" id="UP000464480">
    <property type="component" value="Chromosome"/>
</dbReference>
<evidence type="ECO:0000313" key="9">
    <source>
        <dbReference type="Proteomes" id="UP000464480"/>
    </source>
</evidence>
<dbReference type="SMART" id="SM00387">
    <property type="entry name" value="HATPase_c"/>
    <property type="match status" value="1"/>
</dbReference>
<dbReference type="Gene3D" id="3.30.450.20">
    <property type="entry name" value="PAS domain"/>
    <property type="match status" value="2"/>
</dbReference>
<dbReference type="InterPro" id="IPR000014">
    <property type="entry name" value="PAS"/>
</dbReference>
<dbReference type="PROSITE" id="PS50112">
    <property type="entry name" value="PAS"/>
    <property type="match status" value="1"/>
</dbReference>
<dbReference type="InterPro" id="IPR013655">
    <property type="entry name" value="PAS_fold_3"/>
</dbReference>
<dbReference type="EMBL" id="CP026115">
    <property type="protein sequence ID" value="QHG64775.1"/>
    <property type="molecule type" value="Genomic_DNA"/>
</dbReference>
<dbReference type="InterPro" id="IPR036890">
    <property type="entry name" value="HATPase_C_sf"/>
</dbReference>
<reference evidence="8 9" key="1">
    <citation type="submission" date="2020-02" db="EMBL/GenBank/DDBJ databases">
        <title>Pseudomonas Putida W5 Complete Genome Assembly.</title>
        <authorList>
            <person name="Yuan Z.-C."/>
            <person name="Shaw G.A."/>
            <person name="Cusano A.D."/>
            <person name="Caddey B.J."/>
            <person name="Weselowski B.J."/>
        </authorList>
    </citation>
    <scope>NUCLEOTIDE SEQUENCE [LARGE SCALE GENOMIC DNA]</scope>
    <source>
        <strain evidence="8 9">W5</strain>
    </source>
</reference>
<dbReference type="NCBIfam" id="TIGR00229">
    <property type="entry name" value="sensory_box"/>
    <property type="match status" value="1"/>
</dbReference>
<sequence length="662" mass="74639">MAEQVTRFDWRYSALGPLPHWQAPLRVAVDMMVLSPFPCAVVWGAQMTVIHNDAYAKLLECDGHALGQAFDRLWAKAWKDIGPWVFKVLEGDSNLVEDQPLRLTNKQTGAQARYAFSYTPLRDEQDEVVGFLHTVIETNASVDAHDEWREQALAFERKIERIMADRDHIWQLSRDAMIVVTRDLRLQAANPAWQRVLGWTEDEVSGKPILELVHPADRAEVEVAVMEYVSDRGREQLETRLRHKDGHYRLFRWMASFDGSLLTAVGRDISQDHEDALQLSDSLLWATQRLESVSHMAGGMAHEMNNLLSGIGGSLELLQRRMDQGRLDQIERYVALATDSVQRAMTLTHRLLAFSRHQPLSPKPLDINRQLTSMEPLLCQVLGAEMRVDWELDVEPWTICLDVAQLENALVNLFANAREACLERGVVAVRTINMRLEAPFPDERGLAPGDYVAVYVTDDGHGMPEVDMARAFEPFFTTKPMGHGAGLGLAMVYGFVGQSGGYVWLESAPDHGLKVCMLFPRCLEHIAQETPQPVPAVTRARGQRVLLVDDEENLRSVMKEYLQERGFDVCDARDANSALERFRYHGPFDLVITDIGLPGGFSGRQVARAMRMFEPDQKILFITGFNDKPLEPQLSETPGTALMLKPFALASLMNQALLMLSD</sequence>
<dbReference type="SUPFAM" id="SSF47384">
    <property type="entry name" value="Homodimeric domain of signal transducing histidine kinase"/>
    <property type="match status" value="1"/>
</dbReference>
<protein>
    <recommendedName>
        <fullName evidence="2">histidine kinase</fullName>
        <ecNumber evidence="2">2.7.13.3</ecNumber>
    </recommendedName>
</protein>
<dbReference type="RefSeq" id="WP_159410133.1">
    <property type="nucleotide sequence ID" value="NZ_CP026115.2"/>
</dbReference>
<evidence type="ECO:0000256" key="3">
    <source>
        <dbReference type="ARBA" id="ARBA00022553"/>
    </source>
</evidence>
<dbReference type="PRINTS" id="PR00344">
    <property type="entry name" value="BCTRLSENSOR"/>
</dbReference>
<feature type="domain" description="PAS" evidence="7">
    <location>
        <begin position="175"/>
        <end position="232"/>
    </location>
</feature>
<dbReference type="InterPro" id="IPR003661">
    <property type="entry name" value="HisK_dim/P_dom"/>
</dbReference>
<dbReference type="InterPro" id="IPR001789">
    <property type="entry name" value="Sig_transdc_resp-reg_receiver"/>
</dbReference>
<evidence type="ECO:0000259" key="6">
    <source>
        <dbReference type="PROSITE" id="PS50110"/>
    </source>
</evidence>
<dbReference type="SUPFAM" id="SSF55785">
    <property type="entry name" value="PYP-like sensor domain (PAS domain)"/>
    <property type="match status" value="1"/>
</dbReference>
<name>A0A6I6XXP7_PSEPU</name>
<dbReference type="Pfam" id="PF08447">
    <property type="entry name" value="PAS_3"/>
    <property type="match status" value="1"/>
</dbReference>
<dbReference type="PROSITE" id="PS50109">
    <property type="entry name" value="HIS_KIN"/>
    <property type="match status" value="1"/>
</dbReference>
<dbReference type="InterPro" id="IPR004358">
    <property type="entry name" value="Sig_transdc_His_kin-like_C"/>
</dbReference>
<dbReference type="PANTHER" id="PTHR43065:SF42">
    <property type="entry name" value="TWO-COMPONENT SENSOR PPRA"/>
    <property type="match status" value="1"/>
</dbReference>
<dbReference type="SMART" id="SM00388">
    <property type="entry name" value="HisKA"/>
    <property type="match status" value="1"/>
</dbReference>
<evidence type="ECO:0000256" key="4">
    <source>
        <dbReference type="PROSITE-ProRule" id="PRU00169"/>
    </source>
</evidence>
<dbReference type="Pfam" id="PF00072">
    <property type="entry name" value="Response_reg"/>
    <property type="match status" value="1"/>
</dbReference>
<comment type="catalytic activity">
    <reaction evidence="1">
        <text>ATP + protein L-histidine = ADP + protein N-phospho-L-histidine.</text>
        <dbReference type="EC" id="2.7.13.3"/>
    </reaction>
</comment>
<dbReference type="SUPFAM" id="SSF52172">
    <property type="entry name" value="CheY-like"/>
    <property type="match status" value="1"/>
</dbReference>
<dbReference type="PANTHER" id="PTHR43065">
    <property type="entry name" value="SENSOR HISTIDINE KINASE"/>
    <property type="match status" value="1"/>
</dbReference>
<dbReference type="SMART" id="SM00448">
    <property type="entry name" value="REC"/>
    <property type="match status" value="1"/>
</dbReference>
<dbReference type="Pfam" id="PF00512">
    <property type="entry name" value="HisKA"/>
    <property type="match status" value="1"/>
</dbReference>
<dbReference type="SUPFAM" id="SSF55874">
    <property type="entry name" value="ATPase domain of HSP90 chaperone/DNA topoisomerase II/histidine kinase"/>
    <property type="match status" value="1"/>
</dbReference>
<evidence type="ECO:0000259" key="5">
    <source>
        <dbReference type="PROSITE" id="PS50109"/>
    </source>
</evidence>
<evidence type="ECO:0000256" key="2">
    <source>
        <dbReference type="ARBA" id="ARBA00012438"/>
    </source>
</evidence>
<proteinExistence type="predicted"/>
<dbReference type="CDD" id="cd00130">
    <property type="entry name" value="PAS"/>
    <property type="match status" value="1"/>
</dbReference>
<evidence type="ECO:0000256" key="1">
    <source>
        <dbReference type="ARBA" id="ARBA00000085"/>
    </source>
</evidence>